<dbReference type="EMBL" id="HBGG01033794">
    <property type="protein sequence ID" value="CAD9215459.1"/>
    <property type="molecule type" value="Transcribed_RNA"/>
</dbReference>
<evidence type="ECO:0000313" key="3">
    <source>
        <dbReference type="EMBL" id="CAD9215460.1"/>
    </source>
</evidence>
<dbReference type="EMBL" id="HBGG01033795">
    <property type="protein sequence ID" value="CAD9215460.1"/>
    <property type="molecule type" value="Transcribed_RNA"/>
</dbReference>
<proteinExistence type="predicted"/>
<gene>
    <name evidence="2" type="ORF">TCHU04912_LOCUS17699</name>
    <name evidence="3" type="ORF">TCHU04912_LOCUS17700</name>
</gene>
<name>A0A6U1JXW1_9CHLO</name>
<feature type="compositionally biased region" description="Low complexity" evidence="1">
    <location>
        <begin position="68"/>
        <end position="78"/>
    </location>
</feature>
<evidence type="ECO:0008006" key="4">
    <source>
        <dbReference type="Google" id="ProtNLM"/>
    </source>
</evidence>
<evidence type="ECO:0000256" key="1">
    <source>
        <dbReference type="SAM" id="MobiDB-lite"/>
    </source>
</evidence>
<feature type="region of interest" description="Disordered" evidence="1">
    <location>
        <begin position="54"/>
        <end position="89"/>
    </location>
</feature>
<sequence length="274" mass="29164">MVGRVEGRDPELTLYLTAWPPESATPEAIASALAPYGTPSFVAYDGMYPYSQTPPLEPVGSPDRKAADAAALTSALPRSAPPRTGRGLRRLGDARVFGGTSGVFLRPVDDALAAARALLAAYQWCPSRMCGIDFQHAGGAVGDVAPSEMAYGQRAWEWSTVFHGNWLEGTSDGSLEAAWIRRAARAADSVPGFMAGFYAVDIGNNAPDEGAEDLYAEASRAYGESEGVAHVDLLCHLKRDVDPNNVLGEYFPLCPPSTSPLTVWRDGVIASLFL</sequence>
<dbReference type="AlphaFoldDB" id="A0A6U1JXW1"/>
<evidence type="ECO:0000313" key="2">
    <source>
        <dbReference type="EMBL" id="CAD9215459.1"/>
    </source>
</evidence>
<organism evidence="2">
    <name type="scientific">Tetraselmis chuii</name>
    <dbReference type="NCBI Taxonomy" id="63592"/>
    <lineage>
        <taxon>Eukaryota</taxon>
        <taxon>Viridiplantae</taxon>
        <taxon>Chlorophyta</taxon>
        <taxon>core chlorophytes</taxon>
        <taxon>Chlorodendrophyceae</taxon>
        <taxon>Chlorodendrales</taxon>
        <taxon>Chlorodendraceae</taxon>
        <taxon>Tetraselmis</taxon>
    </lineage>
</organism>
<protein>
    <recommendedName>
        <fullName evidence="4">Berberine/berberine-like domain-containing protein</fullName>
    </recommendedName>
</protein>
<reference evidence="2" key="1">
    <citation type="submission" date="2021-01" db="EMBL/GenBank/DDBJ databases">
        <authorList>
            <person name="Corre E."/>
            <person name="Pelletier E."/>
            <person name="Niang G."/>
            <person name="Scheremetjew M."/>
            <person name="Finn R."/>
            <person name="Kale V."/>
            <person name="Holt S."/>
            <person name="Cochrane G."/>
            <person name="Meng A."/>
            <person name="Brown T."/>
            <person name="Cohen L."/>
        </authorList>
    </citation>
    <scope>NUCLEOTIDE SEQUENCE</scope>
    <source>
        <strain evidence="2">PLY429</strain>
    </source>
</reference>
<dbReference type="Gene3D" id="3.40.462.20">
    <property type="match status" value="1"/>
</dbReference>
<accession>A0A6U1JXW1</accession>